<evidence type="ECO:0000256" key="1">
    <source>
        <dbReference type="SAM" id="MobiDB-lite"/>
    </source>
</evidence>
<evidence type="ECO:0000313" key="4">
    <source>
        <dbReference type="EMBL" id="PAN36349.1"/>
    </source>
</evidence>
<sequence>MHQDSRVHTHDTRALLAPHFDPRNAPDPSIHCHPRRPRTLNTRARTRLLVSITLRYAHTASASGGAAATTRTAAGTASMIVPAGLSPSAAVAVALVVASLHLAVAAGARAAGQPSFRGRDIAGSGGPCALAVAPLGYPCEEHQVTTADGYILSLQRIPRGRGGGARAGQPVLLQHGVLVDGMSWLLASPEESLPFILADRGFDVWIANNRGTRWSRRHVSLDPSSRLYWNWSWDDLVVNDLPAMVDFVCRQTGQKPHYVGHSMGTLVALAAFSEGREVDQLKSAALLTPVAYLAHITTPIGILLARAFVGEIISDFLGVAEFNLLAPPVTSLIRAFCRGPGANCYDLVGSITGKNYCLNSSAVDVFLKYEPQPTSTKTMVHFAQTVRDGVLTKYDYVLPERNIASYGQAEPPVYEMSNIPAGFPLFLTYGGRDSLADPADVRLLLEDLRGHDPDKLTVQYLDQFAHLDFVIGVCAREYVYKDMIAFFDRFN</sequence>
<dbReference type="Proteomes" id="UP000243499">
    <property type="component" value="Chromosome 6"/>
</dbReference>
<feature type="domain" description="Serine aminopeptidase S33" evidence="3">
    <location>
        <begin position="196"/>
        <end position="305"/>
    </location>
</feature>
<dbReference type="InterPro" id="IPR022742">
    <property type="entry name" value="Hydrolase_4"/>
</dbReference>
<dbReference type="InterPro" id="IPR029058">
    <property type="entry name" value="AB_hydrolase_fold"/>
</dbReference>
<evidence type="ECO:0000259" key="3">
    <source>
        <dbReference type="Pfam" id="PF12146"/>
    </source>
</evidence>
<dbReference type="FunFam" id="3.40.50.1820:FF:000126">
    <property type="entry name" value="Lipase"/>
    <property type="match status" value="1"/>
</dbReference>
<dbReference type="Pfam" id="PF12146">
    <property type="entry name" value="Hydrolase_4"/>
    <property type="match status" value="1"/>
</dbReference>
<dbReference type="Gramene" id="PAN36349">
    <property type="protein sequence ID" value="PAN36349"/>
    <property type="gene ID" value="PAHAL_6G275700"/>
</dbReference>
<dbReference type="EMBL" id="CM008051">
    <property type="protein sequence ID" value="PAN36349.1"/>
    <property type="molecule type" value="Genomic_DNA"/>
</dbReference>
<evidence type="ECO:0008006" key="5">
    <source>
        <dbReference type="Google" id="ProtNLM"/>
    </source>
</evidence>
<dbReference type="InterPro" id="IPR006693">
    <property type="entry name" value="AB_hydrolase_lipase"/>
</dbReference>
<reference evidence="4" key="1">
    <citation type="submission" date="2018-04" db="EMBL/GenBank/DDBJ databases">
        <title>WGS assembly of Panicum hallii.</title>
        <authorList>
            <person name="Lovell J."/>
            <person name="Jenkins J."/>
            <person name="Lowry D."/>
            <person name="Mamidi S."/>
            <person name="Sreedasyam A."/>
            <person name="Weng X."/>
            <person name="Barry K."/>
            <person name="Bonette J."/>
            <person name="Campitelli B."/>
            <person name="Daum C."/>
            <person name="Gordon S."/>
            <person name="Gould B."/>
            <person name="Lipzen A."/>
            <person name="Macqueen A."/>
            <person name="Palacio-Mejia J."/>
            <person name="Plott C."/>
            <person name="Shakirov E."/>
            <person name="Shu S."/>
            <person name="Yoshinaga Y."/>
            <person name="Zane M."/>
            <person name="Rokhsar D."/>
            <person name="Grimwood J."/>
            <person name="Schmutz J."/>
            <person name="Juenger T."/>
        </authorList>
    </citation>
    <scope>NUCLEOTIDE SEQUENCE [LARGE SCALE GENOMIC DNA]</scope>
    <source>
        <strain evidence="4">FIL2</strain>
    </source>
</reference>
<feature type="region of interest" description="Disordered" evidence="1">
    <location>
        <begin position="1"/>
        <end position="40"/>
    </location>
</feature>
<dbReference type="SUPFAM" id="SSF53474">
    <property type="entry name" value="alpha/beta-Hydrolases"/>
    <property type="match status" value="1"/>
</dbReference>
<proteinExistence type="predicted"/>
<feature type="domain" description="Partial AB-hydrolase lipase" evidence="2">
    <location>
        <begin position="134"/>
        <end position="186"/>
    </location>
</feature>
<feature type="compositionally biased region" description="Basic and acidic residues" evidence="1">
    <location>
        <begin position="1"/>
        <end position="13"/>
    </location>
</feature>
<accession>A0A2S3I449</accession>
<dbReference type="Gene3D" id="3.40.50.1820">
    <property type="entry name" value="alpha/beta hydrolase"/>
    <property type="match status" value="1"/>
</dbReference>
<gene>
    <name evidence="4" type="ORF">PAHAL_6G275700</name>
</gene>
<protein>
    <recommendedName>
        <fullName evidence="5">AB hydrolase-1 domain-containing protein</fullName>
    </recommendedName>
</protein>
<organism evidence="4">
    <name type="scientific">Panicum hallii</name>
    <dbReference type="NCBI Taxonomy" id="206008"/>
    <lineage>
        <taxon>Eukaryota</taxon>
        <taxon>Viridiplantae</taxon>
        <taxon>Streptophyta</taxon>
        <taxon>Embryophyta</taxon>
        <taxon>Tracheophyta</taxon>
        <taxon>Spermatophyta</taxon>
        <taxon>Magnoliopsida</taxon>
        <taxon>Liliopsida</taxon>
        <taxon>Poales</taxon>
        <taxon>Poaceae</taxon>
        <taxon>PACMAD clade</taxon>
        <taxon>Panicoideae</taxon>
        <taxon>Panicodae</taxon>
        <taxon>Paniceae</taxon>
        <taxon>Panicinae</taxon>
        <taxon>Panicum</taxon>
        <taxon>Panicum sect. Panicum</taxon>
    </lineage>
</organism>
<dbReference type="AlphaFoldDB" id="A0A2S3I449"/>
<evidence type="ECO:0000259" key="2">
    <source>
        <dbReference type="Pfam" id="PF04083"/>
    </source>
</evidence>
<dbReference type="PANTHER" id="PTHR11005">
    <property type="entry name" value="LYSOSOMAL ACID LIPASE-RELATED"/>
    <property type="match status" value="1"/>
</dbReference>
<name>A0A2S3I449_9POAL</name>
<dbReference type="GO" id="GO:0006629">
    <property type="term" value="P:lipid metabolic process"/>
    <property type="evidence" value="ECO:0007669"/>
    <property type="project" value="InterPro"/>
</dbReference>
<dbReference type="Pfam" id="PF04083">
    <property type="entry name" value="Abhydro_lipase"/>
    <property type="match status" value="1"/>
</dbReference>